<dbReference type="Gene3D" id="1.10.10.850">
    <property type="match status" value="1"/>
</dbReference>
<dbReference type="InterPro" id="IPR006254">
    <property type="entry name" value="Isocitrate_lyase"/>
</dbReference>
<dbReference type="Gene3D" id="3.20.20.60">
    <property type="entry name" value="Phosphoenolpyruvate-binding domains"/>
    <property type="match status" value="1"/>
</dbReference>
<dbReference type="InterPro" id="IPR036869">
    <property type="entry name" value="J_dom_sf"/>
</dbReference>
<dbReference type="Gene3D" id="2.60.40.150">
    <property type="entry name" value="C2 domain"/>
    <property type="match status" value="1"/>
</dbReference>
<dbReference type="InterPro" id="IPR014756">
    <property type="entry name" value="Ig_E-set"/>
</dbReference>
<dbReference type="PRINTS" id="PR00625">
    <property type="entry name" value="JDOMAIN"/>
</dbReference>
<proteinExistence type="inferred from homology"/>
<comment type="pathway">
    <text evidence="3">Carbohydrate metabolism; glyoxylate cycle; (S)-malate from isocitrate: step 1/2.</text>
</comment>
<evidence type="ECO:0000256" key="7">
    <source>
        <dbReference type="ARBA" id="ARBA00017446"/>
    </source>
</evidence>
<comment type="subcellular location">
    <subcellularLocation>
        <location evidence="2">Endoplasmic reticulum membrane</location>
        <topology evidence="2">Multi-pass membrane protein</topology>
    </subcellularLocation>
</comment>
<dbReference type="EC" id="4.1.3.1" evidence="6"/>
<dbReference type="SMART" id="SM00973">
    <property type="entry name" value="Sec63"/>
    <property type="match status" value="1"/>
</dbReference>
<evidence type="ECO:0000256" key="10">
    <source>
        <dbReference type="ARBA" id="ARBA00023239"/>
    </source>
</evidence>
<dbReference type="GO" id="GO:0005789">
    <property type="term" value="C:endoplasmic reticulum membrane"/>
    <property type="evidence" value="ECO:0007669"/>
    <property type="project" value="UniProtKB-SubCell"/>
</dbReference>
<comment type="similarity">
    <text evidence="4">Belongs to the isocitrate lyase/PEP mutase superfamily. Isocitrate lyase family.</text>
</comment>
<dbReference type="InterPro" id="IPR001623">
    <property type="entry name" value="DnaJ_domain"/>
</dbReference>
<gene>
    <name evidence="15" type="ORF">DEBURN_LOCUS2391</name>
</gene>
<dbReference type="FunFam" id="1.10.10.850:FF:000001">
    <property type="entry name" value="Isocitrate lyase"/>
    <property type="match status" value="1"/>
</dbReference>
<dbReference type="Gene3D" id="1.10.3380.10">
    <property type="entry name" value="Sec63 N-terminal domain-like domain"/>
    <property type="match status" value="1"/>
</dbReference>
<keyword evidence="9" id="KW-0816">Tricarboxylic acid cycle</keyword>
<dbReference type="Pfam" id="PF00226">
    <property type="entry name" value="DnaJ"/>
    <property type="match status" value="1"/>
</dbReference>
<evidence type="ECO:0000259" key="14">
    <source>
        <dbReference type="PROSITE" id="PS50076"/>
    </source>
</evidence>
<evidence type="ECO:0000256" key="2">
    <source>
        <dbReference type="ARBA" id="ARBA00004477"/>
    </source>
</evidence>
<evidence type="ECO:0000256" key="5">
    <source>
        <dbReference type="ARBA" id="ARBA00012260"/>
    </source>
</evidence>
<sequence length="1114" mass="128091">MSTTEFITQEQLAFDYEVTEVKNWWNSERFRLVKRPYTAEQIVSKRGLLKQQYASDTQSKKLWALLKNHQRNKTASHTFGALDPIQVTQMAKYLETVYVSGWQCSSTASTTNEPGPDLADYPMDTVPKKVEHLFFAQLFHDRKQREARFSVSKEARAKIPFVDYLRPIIADADTGHGGITATLKLSKMFVERGAAGIHVEDQAPGTKKCGHMAGKVLVPISEHINRLIAIRVQFDIMGVENLIVARSDSEAATLISSNIDSRDHPFIIGVTNPASINPLVEVLDQAQAKNLTGDELSKIEEDWMKGANLKTYPQAVSDVIKNSNKSNKEQLLREWDNKANSLSHKDAKKLAKSLGFEIFFDWDLPRTREGYYRYQGGTKCAINRAVAFAPYADLLWMETKSPIYEQAKEFSEGVLSKHPEVLLAYNLSPSFNWDAAGMNDQQIRDFIWALGKLGFVWQFVTLDGMLAYVKDIQRKERDNNVETLHHQTWSGANYYDSLRGIASTAAMGKGVTETQFKKAIAVVIGWIFFAYLAYKISTVKINVEIWDPYEELSRIWHPDKAPTGKEIEYEEKFIDFTKAYKVLTDEDTRKNYEEWGHPDGKQAYSLGIALPTWLVEAKNSPFVLDGIRTHTMELYFKELKDSSSIKQILELLSASIEYLELVEQRPSDHTRLLPVINSIKENLDKRFGEKYEKSKRYTSPYCQKANAMIYAHLLRIDIDDKLLIKDKYFIIERAIHLINGILEIALAHNWLKTSIRCMEVSQLLVQAMWIHDNQFVQLPYVTNDVLKSMRIKKKVIRNIAQSALKLSNPLEYDSIMRVAELYPIIRLEDAYFKESSPLVHAPYLSKDKKPYWWIFMADDKKDRVLTEPIKISDIVVTSTKIVKFQFQAPPEPGFYSYVVYIMNDSYLVVKDSSALPPDEDIDDEISEPEEDSIAGQMKLMREQGFAASLHLEPVEIYIKKCIKYVACPWNNVNESTIKNCWQKTGILPEVDTDEFNLDYTVDEMGHSANEFIHYDDTEVIIEIRTNDEILATVLPNKEDETKEIEENPDSLSIITHNEAIELYDKIILYLEQQEESFDTTKEIKYVKKLKKEAIRQHFFSMTQSNLDSFIEDIS</sequence>
<dbReference type="InterPro" id="IPR040442">
    <property type="entry name" value="Pyrv_kinase-like_dom_sf"/>
</dbReference>
<dbReference type="GO" id="GO:0006099">
    <property type="term" value="P:tricarboxylic acid cycle"/>
    <property type="evidence" value="ECO:0007669"/>
    <property type="project" value="UniProtKB-KW"/>
</dbReference>
<evidence type="ECO:0000256" key="6">
    <source>
        <dbReference type="ARBA" id="ARBA00012909"/>
    </source>
</evidence>
<evidence type="ECO:0000256" key="11">
    <source>
        <dbReference type="ARBA" id="ARBA00023531"/>
    </source>
</evidence>
<evidence type="ECO:0000256" key="8">
    <source>
        <dbReference type="ARBA" id="ARBA00022435"/>
    </source>
</evidence>
<name>A0A9N8VNG9_9GLOM</name>
<dbReference type="AlphaFoldDB" id="A0A9N8VNG9"/>
<dbReference type="SUPFAM" id="SSF81296">
    <property type="entry name" value="E set domains"/>
    <property type="match status" value="1"/>
</dbReference>
<evidence type="ECO:0000313" key="16">
    <source>
        <dbReference type="Proteomes" id="UP000789706"/>
    </source>
</evidence>
<dbReference type="PANTHER" id="PTHR21631:SF3">
    <property type="entry name" value="BIFUNCTIONAL GLYOXYLATE CYCLE PROTEIN"/>
    <property type="match status" value="1"/>
</dbReference>
<dbReference type="SUPFAM" id="SSF158702">
    <property type="entry name" value="Sec63 N-terminal domain-like"/>
    <property type="match status" value="1"/>
</dbReference>
<comment type="caution">
    <text evidence="15">The sequence shown here is derived from an EMBL/GenBank/DDBJ whole genome shotgun (WGS) entry which is preliminary data.</text>
</comment>
<comment type="catalytic activity">
    <reaction evidence="1">
        <text>(2S,3R)-3-hydroxybutane-1,2,3-tricarboxylate = pyruvate + succinate</text>
        <dbReference type="Rhea" id="RHEA:16809"/>
        <dbReference type="ChEBI" id="CHEBI:15361"/>
        <dbReference type="ChEBI" id="CHEBI:30031"/>
        <dbReference type="ChEBI" id="CHEBI:57429"/>
        <dbReference type="EC" id="4.1.3.30"/>
    </reaction>
</comment>
<dbReference type="PANTHER" id="PTHR21631">
    <property type="entry name" value="ISOCITRATE LYASE/MALATE SYNTHASE"/>
    <property type="match status" value="1"/>
</dbReference>
<dbReference type="SUPFAM" id="SSF51621">
    <property type="entry name" value="Phosphoenolpyruvate/pyruvate domain"/>
    <property type="match status" value="1"/>
</dbReference>
<dbReference type="PROSITE" id="PS50076">
    <property type="entry name" value="DNAJ_2"/>
    <property type="match status" value="1"/>
</dbReference>
<dbReference type="Pfam" id="PF02889">
    <property type="entry name" value="Sec63"/>
    <property type="match status" value="1"/>
</dbReference>
<dbReference type="GO" id="GO:0006097">
    <property type="term" value="P:glyoxylate cycle"/>
    <property type="evidence" value="ECO:0007669"/>
    <property type="project" value="UniProtKB-KW"/>
</dbReference>
<evidence type="ECO:0000256" key="13">
    <source>
        <dbReference type="ARBA" id="ARBA00042323"/>
    </source>
</evidence>
<dbReference type="InterPro" id="IPR018523">
    <property type="entry name" value="Isocitrate_lyase_ph_CS"/>
</dbReference>
<evidence type="ECO:0000256" key="3">
    <source>
        <dbReference type="ARBA" id="ARBA00004793"/>
    </source>
</evidence>
<evidence type="ECO:0000256" key="12">
    <source>
        <dbReference type="ARBA" id="ARBA00042127"/>
    </source>
</evidence>
<dbReference type="InterPro" id="IPR004179">
    <property type="entry name" value="Sec63-dom"/>
</dbReference>
<dbReference type="CDD" id="cd06257">
    <property type="entry name" value="DnaJ"/>
    <property type="match status" value="1"/>
</dbReference>
<dbReference type="Pfam" id="PF00463">
    <property type="entry name" value="ICL"/>
    <property type="match status" value="1"/>
</dbReference>
<comment type="catalytic activity">
    <reaction evidence="11">
        <text>D-threo-isocitrate = glyoxylate + succinate</text>
        <dbReference type="Rhea" id="RHEA:13245"/>
        <dbReference type="ChEBI" id="CHEBI:15562"/>
        <dbReference type="ChEBI" id="CHEBI:30031"/>
        <dbReference type="ChEBI" id="CHEBI:36655"/>
        <dbReference type="EC" id="4.1.3.1"/>
    </reaction>
</comment>
<dbReference type="InterPro" id="IPR015813">
    <property type="entry name" value="Pyrv/PenolPyrv_kinase-like_dom"/>
</dbReference>
<feature type="domain" description="J" evidence="14">
    <location>
        <begin position="529"/>
        <end position="596"/>
    </location>
</feature>
<evidence type="ECO:0000256" key="9">
    <source>
        <dbReference type="ARBA" id="ARBA00022532"/>
    </source>
</evidence>
<dbReference type="SUPFAM" id="SSF46565">
    <property type="entry name" value="Chaperone J-domain"/>
    <property type="match status" value="1"/>
</dbReference>
<evidence type="ECO:0000256" key="1">
    <source>
        <dbReference type="ARBA" id="ARBA00001050"/>
    </source>
</evidence>
<dbReference type="EC" id="4.1.3.30" evidence="5"/>
<dbReference type="OrthoDB" id="4078635at2759"/>
<dbReference type="InterPro" id="IPR035892">
    <property type="entry name" value="C2_domain_sf"/>
</dbReference>
<dbReference type="EMBL" id="CAJVPK010000131">
    <property type="protein sequence ID" value="CAG8455539.1"/>
    <property type="molecule type" value="Genomic_DNA"/>
</dbReference>
<keyword evidence="16" id="KW-1185">Reference proteome</keyword>
<dbReference type="NCBIfam" id="TIGR01346">
    <property type="entry name" value="isocit_lyase"/>
    <property type="match status" value="1"/>
</dbReference>
<dbReference type="Gene3D" id="1.10.287.110">
    <property type="entry name" value="DnaJ domain"/>
    <property type="match status" value="1"/>
</dbReference>
<accession>A0A9N8VNG9</accession>
<reference evidence="15" key="1">
    <citation type="submission" date="2021-06" db="EMBL/GenBank/DDBJ databases">
        <authorList>
            <person name="Kallberg Y."/>
            <person name="Tangrot J."/>
            <person name="Rosling A."/>
        </authorList>
    </citation>
    <scope>NUCLEOTIDE SEQUENCE</scope>
    <source>
        <strain evidence="15">AZ414A</strain>
    </source>
</reference>
<organism evidence="15 16">
    <name type="scientific">Diversispora eburnea</name>
    <dbReference type="NCBI Taxonomy" id="1213867"/>
    <lineage>
        <taxon>Eukaryota</taxon>
        <taxon>Fungi</taxon>
        <taxon>Fungi incertae sedis</taxon>
        <taxon>Mucoromycota</taxon>
        <taxon>Glomeromycotina</taxon>
        <taxon>Glomeromycetes</taxon>
        <taxon>Diversisporales</taxon>
        <taxon>Diversisporaceae</taxon>
        <taxon>Diversispora</taxon>
    </lineage>
</organism>
<keyword evidence="10" id="KW-0456">Lyase</keyword>
<protein>
    <recommendedName>
        <fullName evidence="7">Isocitrate lyase</fullName>
        <ecNumber evidence="6">4.1.3.1</ecNumber>
        <ecNumber evidence="5">4.1.3.30</ecNumber>
    </recommendedName>
    <alternativeName>
        <fullName evidence="12">Methylisocitrate lyase</fullName>
    </alternativeName>
    <alternativeName>
        <fullName evidence="13">Threo-D(S)-isocitrate glyoxylate-lyase</fullName>
    </alternativeName>
</protein>
<dbReference type="PROSITE" id="PS00161">
    <property type="entry name" value="ISOCITRATE_LYASE"/>
    <property type="match status" value="1"/>
</dbReference>
<dbReference type="Proteomes" id="UP000789706">
    <property type="component" value="Unassembled WGS sequence"/>
</dbReference>
<evidence type="ECO:0000256" key="4">
    <source>
        <dbReference type="ARBA" id="ARBA00005704"/>
    </source>
</evidence>
<evidence type="ECO:0000313" key="15">
    <source>
        <dbReference type="EMBL" id="CAG8455539.1"/>
    </source>
</evidence>
<dbReference type="GO" id="GO:0046421">
    <property type="term" value="F:methylisocitrate lyase activity"/>
    <property type="evidence" value="ECO:0007669"/>
    <property type="project" value="UniProtKB-EC"/>
</dbReference>
<dbReference type="GO" id="GO:0004451">
    <property type="term" value="F:isocitrate lyase activity"/>
    <property type="evidence" value="ECO:0007669"/>
    <property type="project" value="UniProtKB-EC"/>
</dbReference>
<keyword evidence="8" id="KW-0329">Glyoxylate bypass</keyword>